<dbReference type="Proteomes" id="UP001602123">
    <property type="component" value="Unassembled WGS sequence"/>
</dbReference>
<keyword evidence="4 6" id="KW-0472">Membrane</keyword>
<sequence>MRSEELHETLLPKRLALPIFASDPLSSVAYATQEILLVLTLGGLAYLHFTPWIAAAVVALMAVVVLSYRQVVHAYPSGGGSYEVVSSNLGASAGLVVAASLLVDYVMTVAVSVASGVDNIISALPGLAEHRVALAIGFVALLTGVNLRGLRESGRAFAAPTYLFIAGVLIMVGTGLLRYLLGRPPVAESAGYGITGDPADTGLAGFALVMLCLRAFSSGCTALTGVEAISNGVPAFRKPKSKNAATTMAVMGAIAVAMFVGVTTLALVAKVHITDDSCRLTGLVGDCGSHTQRTVIAQLASAVFGGESSFGFYFVQAATALVLILAANTAFNGFPLLADILAQHRYLPRQLHNRGDRLAFSNGIIALALAAGLLLWFYKADVTSLIHLYILGVFTSFTLSQTGMVRHWNRELRDEGAAPETRRRGQAARVINALGAVVTGLVLVIVLATKFTQGAWLAVVAAVLLWLMMRGIRRHYDATAAELAAPDPRAELVRPSRVLVIVLVSTLHKPTLRALAYARAFKPDQLEALTVAVDREETASLERQWHELDIDVPLKVIDSPYREITRPVVEYIRSVRRSSPREVVGVFIPEYVVGRWWEHLLHNQSALWLKSRLLFTPGVMVTSVPWQLTSSARADHPAARAPGSVRRGEPPGGRAASPPAETGRGSEPEG</sequence>
<dbReference type="EMBL" id="JBIAUT010000001">
    <property type="protein sequence ID" value="MFF4215242.1"/>
    <property type="molecule type" value="Genomic_DNA"/>
</dbReference>
<organism evidence="7 8">
    <name type="scientific">Streptomyces nondiastaticus</name>
    <dbReference type="NCBI Taxonomy" id="3154512"/>
    <lineage>
        <taxon>Bacteria</taxon>
        <taxon>Bacillati</taxon>
        <taxon>Actinomycetota</taxon>
        <taxon>Actinomycetes</taxon>
        <taxon>Kitasatosporales</taxon>
        <taxon>Streptomycetaceae</taxon>
        <taxon>Streptomyces</taxon>
    </lineage>
</organism>
<proteinExistence type="predicted"/>
<name>A0ABW6TTU3_9ACTN</name>
<comment type="subcellular location">
    <subcellularLocation>
        <location evidence="1">Membrane</location>
        <topology evidence="1">Multi-pass membrane protein</topology>
    </subcellularLocation>
</comment>
<feature type="transmembrane region" description="Helical" evidence="6">
    <location>
        <begin position="247"/>
        <end position="269"/>
    </location>
</feature>
<evidence type="ECO:0000256" key="5">
    <source>
        <dbReference type="SAM" id="MobiDB-lite"/>
    </source>
</evidence>
<evidence type="ECO:0000256" key="2">
    <source>
        <dbReference type="ARBA" id="ARBA00022692"/>
    </source>
</evidence>
<dbReference type="PANTHER" id="PTHR47704:SF1">
    <property type="entry name" value="POTASSIUM TRANSPORTER KIMA"/>
    <property type="match status" value="1"/>
</dbReference>
<dbReference type="RefSeq" id="WP_388625166.1">
    <property type="nucleotide sequence ID" value="NZ_JBIAUT010000001.1"/>
</dbReference>
<evidence type="ECO:0000256" key="1">
    <source>
        <dbReference type="ARBA" id="ARBA00004141"/>
    </source>
</evidence>
<evidence type="ECO:0000313" key="7">
    <source>
        <dbReference type="EMBL" id="MFF4215242.1"/>
    </source>
</evidence>
<keyword evidence="8" id="KW-1185">Reference proteome</keyword>
<gene>
    <name evidence="7" type="ORF">ACFYZM_03020</name>
</gene>
<feature type="transmembrane region" description="Helical" evidence="6">
    <location>
        <begin position="313"/>
        <end position="337"/>
    </location>
</feature>
<keyword evidence="2 6" id="KW-0812">Transmembrane</keyword>
<dbReference type="InterPro" id="IPR002293">
    <property type="entry name" value="AA/rel_permease1"/>
</dbReference>
<keyword evidence="3 6" id="KW-1133">Transmembrane helix</keyword>
<feature type="transmembrane region" description="Helical" evidence="6">
    <location>
        <begin position="89"/>
        <end position="112"/>
    </location>
</feature>
<feature type="transmembrane region" description="Helical" evidence="6">
    <location>
        <begin position="426"/>
        <end position="448"/>
    </location>
</feature>
<feature type="transmembrane region" description="Helical" evidence="6">
    <location>
        <begin position="132"/>
        <end position="150"/>
    </location>
</feature>
<feature type="transmembrane region" description="Helical" evidence="6">
    <location>
        <begin position="454"/>
        <end position="472"/>
    </location>
</feature>
<reference evidence="7 8" key="1">
    <citation type="submission" date="2024-10" db="EMBL/GenBank/DDBJ databases">
        <title>The Natural Products Discovery Center: Release of the First 8490 Sequenced Strains for Exploring Actinobacteria Biosynthetic Diversity.</title>
        <authorList>
            <person name="Kalkreuter E."/>
            <person name="Kautsar S.A."/>
            <person name="Yang D."/>
            <person name="Bader C.D."/>
            <person name="Teijaro C.N."/>
            <person name="Fluegel L."/>
            <person name="Davis C.M."/>
            <person name="Simpson J.R."/>
            <person name="Lauterbach L."/>
            <person name="Steele A.D."/>
            <person name="Gui C."/>
            <person name="Meng S."/>
            <person name="Li G."/>
            <person name="Viehrig K."/>
            <person name="Ye F."/>
            <person name="Su P."/>
            <person name="Kiefer A.F."/>
            <person name="Nichols A."/>
            <person name="Cepeda A.J."/>
            <person name="Yan W."/>
            <person name="Fan B."/>
            <person name="Jiang Y."/>
            <person name="Adhikari A."/>
            <person name="Zheng C.-J."/>
            <person name="Schuster L."/>
            <person name="Cowan T.M."/>
            <person name="Smanski M.J."/>
            <person name="Chevrette M.G."/>
            <person name="De Carvalho L.P.S."/>
            <person name="Shen B."/>
        </authorList>
    </citation>
    <scope>NUCLEOTIDE SEQUENCE [LARGE SCALE GENOMIC DNA]</scope>
    <source>
        <strain evidence="7 8">NPDC001650</strain>
    </source>
</reference>
<evidence type="ECO:0000256" key="6">
    <source>
        <dbReference type="SAM" id="Phobius"/>
    </source>
</evidence>
<comment type="caution">
    <text evidence="7">The sequence shown here is derived from an EMBL/GenBank/DDBJ whole genome shotgun (WGS) entry which is preliminary data.</text>
</comment>
<dbReference type="PANTHER" id="PTHR47704">
    <property type="entry name" value="POTASSIUM TRANSPORTER KIMA"/>
    <property type="match status" value="1"/>
</dbReference>
<feature type="transmembrane region" description="Helical" evidence="6">
    <location>
        <begin position="384"/>
        <end position="405"/>
    </location>
</feature>
<dbReference type="Gene3D" id="1.20.1740.10">
    <property type="entry name" value="Amino acid/polyamine transporter I"/>
    <property type="match status" value="1"/>
</dbReference>
<feature type="transmembrane region" description="Helical" evidence="6">
    <location>
        <begin position="49"/>
        <end position="68"/>
    </location>
</feature>
<dbReference type="InterPro" id="IPR053153">
    <property type="entry name" value="APC_K+_Transporter"/>
</dbReference>
<protein>
    <submittedName>
        <fullName evidence="7">APC family permease</fullName>
    </submittedName>
</protein>
<feature type="transmembrane region" description="Helical" evidence="6">
    <location>
        <begin position="162"/>
        <end position="181"/>
    </location>
</feature>
<feature type="transmembrane region" description="Helical" evidence="6">
    <location>
        <begin position="358"/>
        <end position="378"/>
    </location>
</feature>
<dbReference type="Pfam" id="PF13520">
    <property type="entry name" value="AA_permease_2"/>
    <property type="match status" value="1"/>
</dbReference>
<evidence type="ECO:0000256" key="3">
    <source>
        <dbReference type="ARBA" id="ARBA00022989"/>
    </source>
</evidence>
<evidence type="ECO:0000256" key="4">
    <source>
        <dbReference type="ARBA" id="ARBA00023136"/>
    </source>
</evidence>
<feature type="region of interest" description="Disordered" evidence="5">
    <location>
        <begin position="632"/>
        <end position="670"/>
    </location>
</feature>
<accession>A0ABW6TTU3</accession>
<feature type="transmembrane region" description="Helical" evidence="6">
    <location>
        <begin position="201"/>
        <end position="226"/>
    </location>
</feature>
<evidence type="ECO:0000313" key="8">
    <source>
        <dbReference type="Proteomes" id="UP001602123"/>
    </source>
</evidence>